<dbReference type="OrthoDB" id="9768467at2"/>
<dbReference type="PANTHER" id="PTHR42990">
    <property type="entry name" value="ATPASE"/>
    <property type="match status" value="1"/>
</dbReference>
<dbReference type="RefSeq" id="WP_145328972.1">
    <property type="nucleotide sequence ID" value="NZ_VLKR01000021.1"/>
</dbReference>
<dbReference type="InterPro" id="IPR027417">
    <property type="entry name" value="P-loop_NTPase"/>
</dbReference>
<name>A0A562MC65_9SPHI</name>
<sequence length="96" mass="11400">METLINFQDILLQGISNDFRRYLHEKINWNQRMIGIKGTRGAGKTTLLLQHMKYDLGALKDKSLYIDCGRWYRNWFWCKDSTTVIRISILVLPLDH</sequence>
<proteinExistence type="predicted"/>
<comment type="caution">
    <text evidence="1">The sequence shown here is derived from an EMBL/GenBank/DDBJ whole genome shotgun (WGS) entry which is preliminary data.</text>
</comment>
<dbReference type="Gene3D" id="3.40.50.300">
    <property type="entry name" value="P-loop containing nucleotide triphosphate hydrolases"/>
    <property type="match status" value="1"/>
</dbReference>
<gene>
    <name evidence="1" type="ORF">IQ31_03655</name>
</gene>
<dbReference type="PANTHER" id="PTHR42990:SF1">
    <property type="entry name" value="AAA+ ATPASE DOMAIN-CONTAINING PROTEIN"/>
    <property type="match status" value="1"/>
</dbReference>
<evidence type="ECO:0000313" key="1">
    <source>
        <dbReference type="EMBL" id="TWI17509.1"/>
    </source>
</evidence>
<protein>
    <recommendedName>
        <fullName evidence="3">AAA domain-containing protein</fullName>
    </recommendedName>
</protein>
<evidence type="ECO:0000313" key="2">
    <source>
        <dbReference type="Proteomes" id="UP000315908"/>
    </source>
</evidence>
<organism evidence="1 2">
    <name type="scientific">Sphingobacterium siyangense</name>
    <dbReference type="NCBI Taxonomy" id="459529"/>
    <lineage>
        <taxon>Bacteria</taxon>
        <taxon>Pseudomonadati</taxon>
        <taxon>Bacteroidota</taxon>
        <taxon>Sphingobacteriia</taxon>
        <taxon>Sphingobacteriales</taxon>
        <taxon>Sphingobacteriaceae</taxon>
        <taxon>Sphingobacterium</taxon>
    </lineage>
</organism>
<reference evidence="1 2" key="1">
    <citation type="journal article" date="2015" name="Stand. Genomic Sci.">
        <title>Genomic Encyclopedia of Bacterial and Archaeal Type Strains, Phase III: the genomes of soil and plant-associated and newly described type strains.</title>
        <authorList>
            <person name="Whitman W.B."/>
            <person name="Woyke T."/>
            <person name="Klenk H.P."/>
            <person name="Zhou Y."/>
            <person name="Lilburn T.G."/>
            <person name="Beck B.J."/>
            <person name="De Vos P."/>
            <person name="Vandamme P."/>
            <person name="Eisen J.A."/>
            <person name="Garrity G."/>
            <person name="Hugenholtz P."/>
            <person name="Kyrpides N.C."/>
        </authorList>
    </citation>
    <scope>NUCLEOTIDE SEQUENCE [LARGE SCALE GENOMIC DNA]</scope>
    <source>
        <strain evidence="1 2">CGMCC 1.6855</strain>
    </source>
</reference>
<accession>A0A562MC65</accession>
<dbReference type="EMBL" id="VLKR01000021">
    <property type="protein sequence ID" value="TWI17509.1"/>
    <property type="molecule type" value="Genomic_DNA"/>
</dbReference>
<dbReference type="Proteomes" id="UP000315908">
    <property type="component" value="Unassembled WGS sequence"/>
</dbReference>
<dbReference type="AlphaFoldDB" id="A0A562MC65"/>
<evidence type="ECO:0008006" key="3">
    <source>
        <dbReference type="Google" id="ProtNLM"/>
    </source>
</evidence>